<dbReference type="PANTHER" id="PTHR30126">
    <property type="entry name" value="HTH-TYPE TRANSCRIPTIONAL REGULATOR"/>
    <property type="match status" value="1"/>
</dbReference>
<comment type="caution">
    <text evidence="6">The sequence shown here is derived from an EMBL/GenBank/DDBJ whole genome shotgun (WGS) entry which is preliminary data.</text>
</comment>
<dbReference type="CDD" id="cd05466">
    <property type="entry name" value="PBP2_LTTR_substrate"/>
    <property type="match status" value="1"/>
</dbReference>
<comment type="similarity">
    <text evidence="1">Belongs to the LysR transcriptional regulatory family.</text>
</comment>
<evidence type="ECO:0000256" key="4">
    <source>
        <dbReference type="ARBA" id="ARBA00023163"/>
    </source>
</evidence>
<dbReference type="InterPro" id="IPR036388">
    <property type="entry name" value="WH-like_DNA-bd_sf"/>
</dbReference>
<evidence type="ECO:0000313" key="6">
    <source>
        <dbReference type="EMBL" id="MBF4692257.1"/>
    </source>
</evidence>
<dbReference type="RefSeq" id="WP_194700496.1">
    <property type="nucleotide sequence ID" value="NZ_JADKNH010000002.1"/>
</dbReference>
<dbReference type="InterPro" id="IPR036390">
    <property type="entry name" value="WH_DNA-bd_sf"/>
</dbReference>
<dbReference type="PANTHER" id="PTHR30126:SF5">
    <property type="entry name" value="HTH-TYPE TRANSCRIPTIONAL ACTIVATOR CMPR"/>
    <property type="match status" value="1"/>
</dbReference>
<dbReference type="Proteomes" id="UP000614200">
    <property type="component" value="Unassembled WGS sequence"/>
</dbReference>
<dbReference type="PROSITE" id="PS50931">
    <property type="entry name" value="HTH_LYSR"/>
    <property type="match status" value="1"/>
</dbReference>
<dbReference type="EMBL" id="JADKNH010000002">
    <property type="protein sequence ID" value="MBF4692257.1"/>
    <property type="molecule type" value="Genomic_DNA"/>
</dbReference>
<organism evidence="6 7">
    <name type="scientific">Fusibacter ferrireducens</name>
    <dbReference type="NCBI Taxonomy" id="2785058"/>
    <lineage>
        <taxon>Bacteria</taxon>
        <taxon>Bacillati</taxon>
        <taxon>Bacillota</taxon>
        <taxon>Clostridia</taxon>
        <taxon>Eubacteriales</taxon>
        <taxon>Eubacteriales Family XII. Incertae Sedis</taxon>
        <taxon>Fusibacter</taxon>
    </lineage>
</organism>
<proteinExistence type="inferred from homology"/>
<evidence type="ECO:0000256" key="1">
    <source>
        <dbReference type="ARBA" id="ARBA00009437"/>
    </source>
</evidence>
<sequence>MELKNLVTVKKIIETGNYQNAARALNYAQSTITFQMKQLESELGIQIFEKNGHKMELTQAGLDVLPIIDRILEATEELAYYHDRIEKMRGNLKVALPETLITYQIQPILRAFKEKAPNVKLSLQVMNCYAIQEQLINGTIDIAIHYDVGRYPKSITSHRIHTYPLVLVASPVLDEKQQDFVGENQKKQVCHIQNDPNALYLKIFNKYLKEKEIVLETELELWSIEAIKQSVMSNLGVAYLPRFTVERELATGKMIALETEMNDGEITAIYAYNKNKWVSPAMNLFLELLEGNEVTSCQ</sequence>
<evidence type="ECO:0000256" key="3">
    <source>
        <dbReference type="ARBA" id="ARBA00023125"/>
    </source>
</evidence>
<feature type="domain" description="HTH lysR-type" evidence="5">
    <location>
        <begin position="1"/>
        <end position="58"/>
    </location>
</feature>
<evidence type="ECO:0000259" key="5">
    <source>
        <dbReference type="PROSITE" id="PS50931"/>
    </source>
</evidence>
<dbReference type="Gene3D" id="1.10.10.10">
    <property type="entry name" value="Winged helix-like DNA-binding domain superfamily/Winged helix DNA-binding domain"/>
    <property type="match status" value="1"/>
</dbReference>
<keyword evidence="7" id="KW-1185">Reference proteome</keyword>
<reference evidence="6 7" key="1">
    <citation type="submission" date="2020-11" db="EMBL/GenBank/DDBJ databases">
        <title>Fusibacter basophilias sp. nov.</title>
        <authorList>
            <person name="Qiu D."/>
        </authorList>
    </citation>
    <scope>NUCLEOTIDE SEQUENCE [LARGE SCALE GENOMIC DNA]</scope>
    <source>
        <strain evidence="6 7">Q10-2</strain>
    </source>
</reference>
<protein>
    <submittedName>
        <fullName evidence="6">LysR family transcriptional regulator</fullName>
    </submittedName>
</protein>
<keyword evidence="2" id="KW-0805">Transcription regulation</keyword>
<accession>A0ABR9ZP61</accession>
<dbReference type="InterPro" id="IPR005119">
    <property type="entry name" value="LysR_subst-bd"/>
</dbReference>
<dbReference type="SUPFAM" id="SSF46785">
    <property type="entry name" value="Winged helix' DNA-binding domain"/>
    <property type="match status" value="1"/>
</dbReference>
<dbReference type="PRINTS" id="PR00039">
    <property type="entry name" value="HTHLYSR"/>
</dbReference>
<dbReference type="Gene3D" id="3.40.190.290">
    <property type="match status" value="1"/>
</dbReference>
<evidence type="ECO:0000256" key="2">
    <source>
        <dbReference type="ARBA" id="ARBA00023015"/>
    </source>
</evidence>
<name>A0ABR9ZP61_9FIRM</name>
<evidence type="ECO:0000313" key="7">
    <source>
        <dbReference type="Proteomes" id="UP000614200"/>
    </source>
</evidence>
<dbReference type="InterPro" id="IPR000847">
    <property type="entry name" value="LysR_HTH_N"/>
</dbReference>
<gene>
    <name evidence="6" type="ORF">ISU02_03980</name>
</gene>
<keyword evidence="3" id="KW-0238">DNA-binding</keyword>
<dbReference type="SUPFAM" id="SSF53850">
    <property type="entry name" value="Periplasmic binding protein-like II"/>
    <property type="match status" value="1"/>
</dbReference>
<dbReference type="Pfam" id="PF03466">
    <property type="entry name" value="LysR_substrate"/>
    <property type="match status" value="1"/>
</dbReference>
<dbReference type="Pfam" id="PF00126">
    <property type="entry name" value="HTH_1"/>
    <property type="match status" value="1"/>
</dbReference>
<keyword evidence="4" id="KW-0804">Transcription</keyword>